<dbReference type="InterPro" id="IPR024754">
    <property type="entry name" value="DNA_PolC-like_N_II"/>
</dbReference>
<dbReference type="Pfam" id="PF11490">
    <property type="entry name" value="DNA_pol3_a_NII"/>
    <property type="match status" value="1"/>
</dbReference>
<proteinExistence type="inferred from homology"/>
<dbReference type="EMBL" id="ANKE01000165">
    <property type="protein sequence ID" value="EPC75230.1"/>
    <property type="molecule type" value="Genomic_DNA"/>
</dbReference>
<dbReference type="PANTHER" id="PTHR32294">
    <property type="entry name" value="DNA POLYMERASE III SUBUNIT ALPHA"/>
    <property type="match status" value="1"/>
</dbReference>
<evidence type="ECO:0000256" key="3">
    <source>
        <dbReference type="ARBA" id="ARBA00022490"/>
    </source>
</evidence>
<dbReference type="PANTHER" id="PTHR32294:SF5">
    <property type="entry name" value="DNA POLYMERASE III POLC-TYPE"/>
    <property type="match status" value="1"/>
</dbReference>
<dbReference type="InterPro" id="IPR036397">
    <property type="entry name" value="RNaseH_sf"/>
</dbReference>
<dbReference type="SUPFAM" id="SSF50249">
    <property type="entry name" value="Nucleic acid-binding proteins"/>
    <property type="match status" value="1"/>
</dbReference>
<dbReference type="Pfam" id="PF01336">
    <property type="entry name" value="tRNA_anti-codon"/>
    <property type="match status" value="1"/>
</dbReference>
<evidence type="ECO:0000256" key="12">
    <source>
        <dbReference type="ARBA" id="ARBA00070925"/>
    </source>
</evidence>
<dbReference type="InterPro" id="IPR016195">
    <property type="entry name" value="Pol/histidinol_Pase-like"/>
</dbReference>
<dbReference type="Gene3D" id="3.20.20.140">
    <property type="entry name" value="Metal-dependent hydrolases"/>
    <property type="match status" value="2"/>
</dbReference>
<keyword evidence="4 15" id="KW-0808">Transferase</keyword>
<keyword evidence="9" id="KW-0269">Exonuclease</keyword>
<evidence type="ECO:0000259" key="14">
    <source>
        <dbReference type="SMART" id="SM00481"/>
    </source>
</evidence>
<keyword evidence="7" id="KW-0540">Nuclease</keyword>
<dbReference type="NCBIfam" id="TIGR00573">
    <property type="entry name" value="dnaq"/>
    <property type="match status" value="1"/>
</dbReference>
<dbReference type="InterPro" id="IPR003141">
    <property type="entry name" value="Pol/His_phosphatase_N"/>
</dbReference>
<dbReference type="SMART" id="SM00479">
    <property type="entry name" value="EXOIII"/>
    <property type="match status" value="1"/>
</dbReference>
<feature type="domain" description="Polymerase/histidinol phosphatase N-terminal" evidence="14">
    <location>
        <begin position="229"/>
        <end position="296"/>
    </location>
</feature>
<dbReference type="InterPro" id="IPR004805">
    <property type="entry name" value="DnaE2/DnaE/PolC"/>
</dbReference>
<dbReference type="GO" id="GO:0003887">
    <property type="term" value="F:DNA-directed DNA polymerase activity"/>
    <property type="evidence" value="ECO:0007669"/>
    <property type="project" value="UniProtKB-KW"/>
</dbReference>
<dbReference type="Pfam" id="PF00929">
    <property type="entry name" value="RNase_T"/>
    <property type="match status" value="1"/>
</dbReference>
<reference evidence="15 16" key="1">
    <citation type="journal article" date="2013" name="PLoS ONE">
        <title>Lactobacillus paracasei comparative genomics: towards species pan-genome definition and exploitation of diversity.</title>
        <authorList>
            <person name="Smokvina T."/>
            <person name="Wels M."/>
            <person name="Polka J."/>
            <person name="Chervaux C."/>
            <person name="Brisse S."/>
            <person name="Boekhorst J."/>
            <person name="van Hylckama Vlieg J.E."/>
            <person name="Siezen R.J."/>
        </authorList>
    </citation>
    <scope>NUCLEOTIDE SEQUENCE [LARGE SCALE GENOMIC DNA]</scope>
    <source>
        <strain evidence="15 16">Lpp41</strain>
    </source>
</reference>
<keyword evidence="3" id="KW-0963">Cytoplasm</keyword>
<evidence type="ECO:0000256" key="6">
    <source>
        <dbReference type="ARBA" id="ARBA00022705"/>
    </source>
</evidence>
<dbReference type="AlphaFoldDB" id="A0A829H9Q7"/>
<gene>
    <name evidence="15" type="primary">polC</name>
    <name evidence="15" type="ORF">Lpp41_03244</name>
</gene>
<dbReference type="GO" id="GO:0006260">
    <property type="term" value="P:DNA replication"/>
    <property type="evidence" value="ECO:0007669"/>
    <property type="project" value="UniProtKB-KW"/>
</dbReference>
<dbReference type="Pfam" id="PF02811">
    <property type="entry name" value="PHP"/>
    <property type="match status" value="1"/>
</dbReference>
<comment type="subcellular location">
    <subcellularLocation>
        <location evidence="2">Cytoplasm</location>
    </subcellularLocation>
</comment>
<protein>
    <recommendedName>
        <fullName evidence="12">DNA polymerase III polC-type</fullName>
    </recommendedName>
</protein>
<keyword evidence="10" id="KW-0239">DNA-directed DNA polymerase</keyword>
<evidence type="ECO:0000256" key="8">
    <source>
        <dbReference type="ARBA" id="ARBA00022801"/>
    </source>
</evidence>
<feature type="non-terminal residue" evidence="15">
    <location>
        <position position="875"/>
    </location>
</feature>
<dbReference type="InterPro" id="IPR012337">
    <property type="entry name" value="RNaseH-like_sf"/>
</dbReference>
<dbReference type="InterPro" id="IPR006054">
    <property type="entry name" value="DnaQ"/>
</dbReference>
<dbReference type="NCBIfam" id="NF001688">
    <property type="entry name" value="PRK00448.1"/>
    <property type="match status" value="1"/>
</dbReference>
<dbReference type="Gene3D" id="3.30.420.10">
    <property type="entry name" value="Ribonuclease H-like superfamily/Ribonuclease H"/>
    <property type="match status" value="1"/>
</dbReference>
<evidence type="ECO:0000256" key="9">
    <source>
        <dbReference type="ARBA" id="ARBA00022839"/>
    </source>
</evidence>
<dbReference type="Gene3D" id="2.40.50.140">
    <property type="entry name" value="Nucleic acid-binding proteins"/>
    <property type="match status" value="1"/>
</dbReference>
<dbReference type="HAMAP" id="MF_00356">
    <property type="entry name" value="DNApol_PolC"/>
    <property type="match status" value="1"/>
</dbReference>
<sequence>MGTGIVRELCEKQVPTLENDRAVIKTENEQIRQYLIQQGLGKLEETYRQVGFSGLRMQAEVDEEQAAQSMAAFQAQRAEETAKMAKAAAEVVNQQAAKQKQVQTDGPVQMGRQMKMTDAPQQMVTITQEERSVTVEGYVFDVEVRELRSKRQLLIFKVTDYSSSFIAKKFSNGPEDEAMFARIQKGQWLRVRGSVQEDNYSRELTINAQDIQTVSHPDPTDDAEGEKRVELHLHTNMSQMDAMNPISDYVKRAKEWGHKAIAVTDHAGLQAYPEAHSAAVKAGLKMLYGVEINLVDDGTPVAYRADEPRDLASAEYVVFDVETTGLSAVYDKVIELAAVKMKDGKVIDQFEEMIDPGFPLSELTINLTHITDDMVHGSKSEVDVFKLFQQFCDGAIMVGHNVTFDVGFLDNGYERHGLADIDNPVIDTLELSRMLHPERKNHKLDTLAKQYKVSLEHHHRANADAEATGYLLYALEKEAAKMYGMTTLNQLNDRVGAGDAYKAARPSHAIVFAKTQAGLKNLFKLVSLSNVKYFYRVPRVPRSQLQKLREGLLVGSACSSGEVFTAMMQKGEAEARAKASFYDYLEVQPLPVYQPLIEAGLIKGEAHLKDIIQKIIKIGSELEKPVVATGDAHYLDQHDAIYRQILIHSQGGANPLNRHSLPDVHFRSTSEMLTDFSWLGEEKVHELVVDNSNLIANWVDDDITPVKDKLYTPEVPGVEENLKHDVMTTAHELYGDPLPDIVAQRLDKELKSIIGNGFSVIYNIAQRLVLKSNKDGYLVGSRGSVGSSLAATMAGITEVNPLPPHYRCPNCQYSEFFTHGEIGSGFDLPDKQCPKCGADLHKDGHDIPFETFLGFHGDKVPDIDLNFSGDYQPIA</sequence>
<evidence type="ECO:0000259" key="13">
    <source>
        <dbReference type="SMART" id="SM00479"/>
    </source>
</evidence>
<dbReference type="InterPro" id="IPR013520">
    <property type="entry name" value="Ribonucl_H"/>
</dbReference>
<evidence type="ECO:0000256" key="5">
    <source>
        <dbReference type="ARBA" id="ARBA00022695"/>
    </source>
</evidence>
<evidence type="ECO:0000256" key="7">
    <source>
        <dbReference type="ARBA" id="ARBA00022722"/>
    </source>
</evidence>
<evidence type="ECO:0000256" key="11">
    <source>
        <dbReference type="ARBA" id="ARBA00025611"/>
    </source>
</evidence>
<dbReference type="GO" id="GO:0008408">
    <property type="term" value="F:3'-5' exonuclease activity"/>
    <property type="evidence" value="ECO:0007669"/>
    <property type="project" value="InterPro"/>
</dbReference>
<evidence type="ECO:0000313" key="16">
    <source>
        <dbReference type="Proteomes" id="UP000014244"/>
    </source>
</evidence>
<dbReference type="InterPro" id="IPR011708">
    <property type="entry name" value="DNA_pol3_alpha_NTPase_dom"/>
</dbReference>
<dbReference type="CDD" id="cd07435">
    <property type="entry name" value="PHP_PolIIIA_POLC"/>
    <property type="match status" value="1"/>
</dbReference>
<dbReference type="Proteomes" id="UP000014244">
    <property type="component" value="Unassembled WGS sequence"/>
</dbReference>
<comment type="function">
    <text evidence="11">DNA polymerase III is a complex, multichain enzyme responsible for most of the replicative synthesis in bacteria. This DNA polymerase also exhibits 3' to 5' exonuclease activity. The alpha chain is the DNA polymerase.</text>
</comment>
<keyword evidence="5 15" id="KW-0548">Nucleotidyltransferase</keyword>
<evidence type="ECO:0000256" key="10">
    <source>
        <dbReference type="ARBA" id="ARBA00022932"/>
    </source>
</evidence>
<dbReference type="SUPFAM" id="SSF53098">
    <property type="entry name" value="Ribonuclease H-like"/>
    <property type="match status" value="1"/>
</dbReference>
<dbReference type="InterPro" id="IPR012340">
    <property type="entry name" value="NA-bd_OB-fold"/>
</dbReference>
<feature type="domain" description="Exonuclease" evidence="13">
    <location>
        <begin position="315"/>
        <end position="481"/>
    </location>
</feature>
<keyword evidence="8" id="KW-0378">Hydrolase</keyword>
<dbReference type="GO" id="GO:0005737">
    <property type="term" value="C:cytoplasm"/>
    <property type="evidence" value="ECO:0007669"/>
    <property type="project" value="UniProtKB-SubCell"/>
</dbReference>
<dbReference type="CDD" id="cd04484">
    <property type="entry name" value="polC_OBF"/>
    <property type="match status" value="1"/>
</dbReference>
<dbReference type="InterPro" id="IPR004365">
    <property type="entry name" value="NA-bd_OB_tRNA"/>
</dbReference>
<keyword evidence="6" id="KW-0235">DNA replication</keyword>
<dbReference type="FunFam" id="3.30.420.10:FF:000045">
    <property type="entry name" value="3'-5' exonuclease DinG"/>
    <property type="match status" value="1"/>
</dbReference>
<accession>A0A829H9Q7</accession>
<name>A0A829H9Q7_LACPA</name>
<dbReference type="SUPFAM" id="SSF89550">
    <property type="entry name" value="PHP domain-like"/>
    <property type="match status" value="1"/>
</dbReference>
<dbReference type="SMART" id="SM00481">
    <property type="entry name" value="POLIIIAc"/>
    <property type="match status" value="1"/>
</dbReference>
<dbReference type="GO" id="GO:0003677">
    <property type="term" value="F:DNA binding"/>
    <property type="evidence" value="ECO:0007669"/>
    <property type="project" value="InterPro"/>
</dbReference>
<comment type="caution">
    <text evidence="15">The sequence shown here is derived from an EMBL/GenBank/DDBJ whole genome shotgun (WGS) entry which is preliminary data.</text>
</comment>
<comment type="function">
    <text evidence="1">Required for replicative DNA synthesis. This DNA polymerase also exhibits 3' to 5' exonuclease activity.</text>
</comment>
<organism evidence="15 16">
    <name type="scientific">Lacticaseibacillus paracasei subsp. paracasei Lpp41</name>
    <dbReference type="NCBI Taxonomy" id="1256208"/>
    <lineage>
        <taxon>Bacteria</taxon>
        <taxon>Bacillati</taxon>
        <taxon>Bacillota</taxon>
        <taxon>Bacilli</taxon>
        <taxon>Lactobacillales</taxon>
        <taxon>Lactobacillaceae</taxon>
        <taxon>Lacticaseibacillus</taxon>
    </lineage>
</organism>
<evidence type="ECO:0000313" key="15">
    <source>
        <dbReference type="EMBL" id="EPC75230.1"/>
    </source>
</evidence>
<dbReference type="InterPro" id="IPR004013">
    <property type="entry name" value="PHP_dom"/>
</dbReference>
<dbReference type="InterPro" id="IPR006308">
    <property type="entry name" value="Pol_III_a_PolC-type_gram_pos"/>
</dbReference>
<evidence type="ECO:0000256" key="2">
    <source>
        <dbReference type="ARBA" id="ARBA00004496"/>
    </source>
</evidence>
<dbReference type="CDD" id="cd06127">
    <property type="entry name" value="DEDDh"/>
    <property type="match status" value="1"/>
</dbReference>
<evidence type="ECO:0000256" key="1">
    <source>
        <dbReference type="ARBA" id="ARBA00003452"/>
    </source>
</evidence>
<dbReference type="Pfam" id="PF07733">
    <property type="entry name" value="DNA_pol3_alpha"/>
    <property type="match status" value="1"/>
</dbReference>
<evidence type="ECO:0000256" key="4">
    <source>
        <dbReference type="ARBA" id="ARBA00022679"/>
    </source>
</evidence>